<name>A0A0V0IVG5_SOLCH</name>
<dbReference type="AlphaFoldDB" id="A0A0V0IVG5"/>
<feature type="transmembrane region" description="Helical" evidence="1">
    <location>
        <begin position="12"/>
        <end position="32"/>
    </location>
</feature>
<keyword evidence="1" id="KW-1133">Transmembrane helix</keyword>
<keyword evidence="1" id="KW-0472">Membrane</keyword>
<reference evidence="2" key="1">
    <citation type="submission" date="2015-12" db="EMBL/GenBank/DDBJ databases">
        <title>Gene expression during late stages of embryo sac development: a critical building block for successful pollen-pistil interactions.</title>
        <authorList>
            <person name="Liu Y."/>
            <person name="Joly V."/>
            <person name="Sabar M."/>
            <person name="Matton D.P."/>
        </authorList>
    </citation>
    <scope>NUCLEOTIDE SEQUENCE</scope>
</reference>
<organism evidence="2">
    <name type="scientific">Solanum chacoense</name>
    <name type="common">Chaco potato</name>
    <dbReference type="NCBI Taxonomy" id="4108"/>
    <lineage>
        <taxon>Eukaryota</taxon>
        <taxon>Viridiplantae</taxon>
        <taxon>Streptophyta</taxon>
        <taxon>Embryophyta</taxon>
        <taxon>Tracheophyta</taxon>
        <taxon>Spermatophyta</taxon>
        <taxon>Magnoliopsida</taxon>
        <taxon>eudicotyledons</taxon>
        <taxon>Gunneridae</taxon>
        <taxon>Pentapetalae</taxon>
        <taxon>asterids</taxon>
        <taxon>lamiids</taxon>
        <taxon>Solanales</taxon>
        <taxon>Solanaceae</taxon>
        <taxon>Solanoideae</taxon>
        <taxon>Solaneae</taxon>
        <taxon>Solanum</taxon>
    </lineage>
</organism>
<keyword evidence="1" id="KW-0812">Transmembrane</keyword>
<evidence type="ECO:0000256" key="1">
    <source>
        <dbReference type="SAM" id="Phobius"/>
    </source>
</evidence>
<evidence type="ECO:0000313" key="2">
    <source>
        <dbReference type="EMBL" id="JAP35984.1"/>
    </source>
</evidence>
<sequence length="93" mass="10916">MIPLRGTNYLYIFFFFLSYFVIIFDSFIKFVLNVLEGNRVFQTAYTSLKLITILCIKGSHICIRCATIVCTLCDIIEFVFNLNSVYVFYSFFV</sequence>
<protein>
    <submittedName>
        <fullName evidence="2">Putative ovule protein</fullName>
    </submittedName>
</protein>
<dbReference type="EMBL" id="GEDG01002409">
    <property type="protein sequence ID" value="JAP35984.1"/>
    <property type="molecule type" value="Transcribed_RNA"/>
</dbReference>
<proteinExistence type="predicted"/>
<accession>A0A0V0IVG5</accession>